<comment type="caution">
    <text evidence="2">The sequence shown here is derived from an EMBL/GenBank/DDBJ whole genome shotgun (WGS) entry which is preliminary data.</text>
</comment>
<dbReference type="RefSeq" id="WP_101646915.1">
    <property type="nucleotide sequence ID" value="NZ_PGVE01000028.1"/>
</dbReference>
<dbReference type="InterPro" id="IPR052200">
    <property type="entry name" value="Protoporphyrinogen_IX_DH"/>
</dbReference>
<evidence type="ECO:0000259" key="1">
    <source>
        <dbReference type="PROSITE" id="PS50902"/>
    </source>
</evidence>
<dbReference type="SUPFAM" id="SSF52218">
    <property type="entry name" value="Flavoproteins"/>
    <property type="match status" value="1"/>
</dbReference>
<name>A0A2N5HNT6_9BACI</name>
<dbReference type="InterPro" id="IPR026816">
    <property type="entry name" value="Flavodoxin_dom"/>
</dbReference>
<dbReference type="AlphaFoldDB" id="A0A2N5HNT6"/>
<gene>
    <name evidence="2" type="ORF">CVD27_05700</name>
</gene>
<dbReference type="PANTHER" id="PTHR38030">
    <property type="entry name" value="PROTOPORPHYRINOGEN IX DEHYDROGENASE [MENAQUINONE]"/>
    <property type="match status" value="1"/>
</dbReference>
<dbReference type="Pfam" id="PF12724">
    <property type="entry name" value="Flavodoxin_5"/>
    <property type="match status" value="1"/>
</dbReference>
<dbReference type="GO" id="GO:0070819">
    <property type="term" value="F:menaquinone-dependent protoporphyrinogen oxidase activity"/>
    <property type="evidence" value="ECO:0007669"/>
    <property type="project" value="TreeGrafter"/>
</dbReference>
<organism evidence="2 3">
    <name type="scientific">Neobacillus cucumis</name>
    <dbReference type="NCBI Taxonomy" id="1740721"/>
    <lineage>
        <taxon>Bacteria</taxon>
        <taxon>Bacillati</taxon>
        <taxon>Bacillota</taxon>
        <taxon>Bacilli</taxon>
        <taxon>Bacillales</taxon>
        <taxon>Bacillaceae</taxon>
        <taxon>Neobacillus</taxon>
    </lineage>
</organism>
<dbReference type="InterPro" id="IPR029039">
    <property type="entry name" value="Flavoprotein-like_sf"/>
</dbReference>
<dbReference type="OrthoDB" id="2146857at2"/>
<dbReference type="GO" id="GO:0010181">
    <property type="term" value="F:FMN binding"/>
    <property type="evidence" value="ECO:0007669"/>
    <property type="project" value="InterPro"/>
</dbReference>
<reference evidence="2 3" key="1">
    <citation type="submission" date="2017-11" db="EMBL/GenBank/DDBJ databases">
        <title>Comparitive Functional Genomics of Dry Heat Resistant strains isolated from the Viking Spacecraft.</title>
        <authorList>
            <person name="Seuylemezian A."/>
            <person name="Cooper K."/>
            <person name="Vaishampayan P."/>
        </authorList>
    </citation>
    <scope>NUCLEOTIDE SEQUENCE [LARGE SCALE GENOMIC DNA]</scope>
    <source>
        <strain evidence="2 3">V32-6</strain>
    </source>
</reference>
<sequence length="164" mass="18484">MKSLIVYCSSHGTTEKVVGILSENLAGEVTSIDLKKEKSNLNLNDYDAVIIGGSIHAGMIQRRIKKFLQTYHDELLEKELGLFLVCMREGELAVEQFNHAYPQDLRKNSAALGLFGGEFLVSKMNFFERQVVKKVDGITTDQSKIDLEAIKEFASRFNHLKIFA</sequence>
<protein>
    <submittedName>
        <fullName evidence="2">Flavodoxin</fullName>
    </submittedName>
</protein>
<dbReference type="Proteomes" id="UP000234950">
    <property type="component" value="Unassembled WGS sequence"/>
</dbReference>
<feature type="domain" description="Flavodoxin-like" evidence="1">
    <location>
        <begin position="3"/>
        <end position="158"/>
    </location>
</feature>
<dbReference type="GO" id="GO:0006783">
    <property type="term" value="P:heme biosynthetic process"/>
    <property type="evidence" value="ECO:0007669"/>
    <property type="project" value="TreeGrafter"/>
</dbReference>
<evidence type="ECO:0000313" key="3">
    <source>
        <dbReference type="Proteomes" id="UP000234950"/>
    </source>
</evidence>
<proteinExistence type="predicted"/>
<dbReference type="EMBL" id="PGVE01000028">
    <property type="protein sequence ID" value="PLS07174.1"/>
    <property type="molecule type" value="Genomic_DNA"/>
</dbReference>
<dbReference type="GO" id="GO:0016651">
    <property type="term" value="F:oxidoreductase activity, acting on NAD(P)H"/>
    <property type="evidence" value="ECO:0007669"/>
    <property type="project" value="UniProtKB-ARBA"/>
</dbReference>
<keyword evidence="3" id="KW-1185">Reference proteome</keyword>
<dbReference type="InterPro" id="IPR008254">
    <property type="entry name" value="Flavodoxin/NO_synth"/>
</dbReference>
<dbReference type="PANTHER" id="PTHR38030:SF2">
    <property type="entry name" value="PROTOPORPHYRINOGEN IX DEHYDROGENASE [QUINONE]"/>
    <property type="match status" value="1"/>
</dbReference>
<dbReference type="PROSITE" id="PS50902">
    <property type="entry name" value="FLAVODOXIN_LIKE"/>
    <property type="match status" value="1"/>
</dbReference>
<accession>A0A2N5HNT6</accession>
<evidence type="ECO:0000313" key="2">
    <source>
        <dbReference type="EMBL" id="PLS07174.1"/>
    </source>
</evidence>
<dbReference type="Gene3D" id="3.40.50.360">
    <property type="match status" value="1"/>
</dbReference>